<protein>
    <submittedName>
        <fullName evidence="2">Glycoprotein</fullName>
    </submittedName>
</protein>
<proteinExistence type="predicted"/>
<sequence>MYRSKARYTLYVRSFNGLFRFTPAALSSLIWVAFLLGRLSYSVLAGCYNWANFDPENTSGPRVCFYTCRQTDKKATYLIKVVPKRAVYGVYVFSSVLRLNAASKCLSFCEGTEVHFQCKDQAVY</sequence>
<accession>A0A1I7ZNZ6</accession>
<evidence type="ECO:0000313" key="2">
    <source>
        <dbReference type="WBParaSite" id="L893_g28476.t1"/>
    </source>
</evidence>
<name>A0A1I7ZNZ6_9BILA</name>
<dbReference type="AlphaFoldDB" id="A0A1I7ZNZ6"/>
<organism evidence="1 2">
    <name type="scientific">Steinernema glaseri</name>
    <dbReference type="NCBI Taxonomy" id="37863"/>
    <lineage>
        <taxon>Eukaryota</taxon>
        <taxon>Metazoa</taxon>
        <taxon>Ecdysozoa</taxon>
        <taxon>Nematoda</taxon>
        <taxon>Chromadorea</taxon>
        <taxon>Rhabditida</taxon>
        <taxon>Tylenchina</taxon>
        <taxon>Panagrolaimomorpha</taxon>
        <taxon>Strongyloidoidea</taxon>
        <taxon>Steinernematidae</taxon>
        <taxon>Steinernema</taxon>
    </lineage>
</organism>
<reference evidence="2" key="1">
    <citation type="submission" date="2016-11" db="UniProtKB">
        <authorList>
            <consortium name="WormBaseParasite"/>
        </authorList>
    </citation>
    <scope>IDENTIFICATION</scope>
</reference>
<dbReference type="WBParaSite" id="L893_g28476.t1">
    <property type="protein sequence ID" value="L893_g28476.t1"/>
    <property type="gene ID" value="L893_g28476"/>
</dbReference>
<evidence type="ECO:0000313" key="1">
    <source>
        <dbReference type="Proteomes" id="UP000095287"/>
    </source>
</evidence>
<dbReference type="Proteomes" id="UP000095287">
    <property type="component" value="Unplaced"/>
</dbReference>
<keyword evidence="1" id="KW-1185">Reference proteome</keyword>